<keyword evidence="8" id="KW-0256">Endoplasmic reticulum</keyword>
<keyword evidence="6 18" id="KW-0479">Metal-binding</keyword>
<feature type="compositionally biased region" description="Low complexity" evidence="20">
    <location>
        <begin position="871"/>
        <end position="885"/>
    </location>
</feature>
<dbReference type="InterPro" id="IPR036412">
    <property type="entry name" value="HAD-like_sf"/>
</dbReference>
<evidence type="ECO:0000256" key="9">
    <source>
        <dbReference type="ARBA" id="ARBA00022840"/>
    </source>
</evidence>
<dbReference type="OrthoDB" id="377733at2759"/>
<comment type="cofactor">
    <cofactor evidence="1 18">
        <name>Mg(2+)</name>
        <dbReference type="ChEBI" id="CHEBI:18420"/>
    </cofactor>
</comment>
<feature type="transmembrane region" description="Helical" evidence="19">
    <location>
        <begin position="1326"/>
        <end position="1347"/>
    </location>
</feature>
<feature type="transmembrane region" description="Helical" evidence="19">
    <location>
        <begin position="69"/>
        <end position="87"/>
    </location>
</feature>
<comment type="subcellular location">
    <subcellularLocation>
        <location evidence="2">Endomembrane system</location>
        <topology evidence="2">Multi-pass membrane protein</topology>
    </subcellularLocation>
    <subcellularLocation>
        <location evidence="3">Endoplasmic reticulum membrane</location>
    </subcellularLocation>
    <subcellularLocation>
        <location evidence="19">Membrane</location>
        <topology evidence="19">Multi-pass membrane protein</topology>
    </subcellularLocation>
</comment>
<dbReference type="OMA" id="KKYIDCC"/>
<evidence type="ECO:0000256" key="19">
    <source>
        <dbReference type="RuleBase" id="RU362033"/>
    </source>
</evidence>
<comment type="catalytic activity">
    <reaction evidence="15">
        <text>a beta-D-glucosyl-(1&lt;-&gt;1')-N-acylsphing-4-enine(out) + ATP + H2O = a beta-D-glucosyl-(1&lt;-&gt;1')-N-acylsphing-4-enine(in) + ADP + phosphate + H(+)</text>
        <dbReference type="Rhea" id="RHEA:66036"/>
        <dbReference type="ChEBI" id="CHEBI:15377"/>
        <dbReference type="ChEBI" id="CHEBI:15378"/>
        <dbReference type="ChEBI" id="CHEBI:22801"/>
        <dbReference type="ChEBI" id="CHEBI:30616"/>
        <dbReference type="ChEBI" id="CHEBI:43474"/>
        <dbReference type="ChEBI" id="CHEBI:456216"/>
    </reaction>
    <physiologicalReaction direction="left-to-right" evidence="15">
        <dbReference type="Rhea" id="RHEA:66037"/>
    </physiologicalReaction>
</comment>
<evidence type="ECO:0000256" key="2">
    <source>
        <dbReference type="ARBA" id="ARBA00004127"/>
    </source>
</evidence>
<accession>A0A8B7PM00</accession>
<evidence type="ECO:0000256" key="6">
    <source>
        <dbReference type="ARBA" id="ARBA00022723"/>
    </source>
</evidence>
<dbReference type="GO" id="GO:0016887">
    <property type="term" value="F:ATP hydrolysis activity"/>
    <property type="evidence" value="ECO:0007669"/>
    <property type="project" value="InterPro"/>
</dbReference>
<dbReference type="GeneID" id="108682534"/>
<feature type="binding site" evidence="18">
    <location>
        <position position="1269"/>
    </location>
    <ligand>
        <name>Mg(2+)</name>
        <dbReference type="ChEBI" id="CHEBI:18420"/>
    </ligand>
</feature>
<feature type="binding site" evidence="17">
    <location>
        <position position="916"/>
    </location>
    <ligand>
        <name>ATP</name>
        <dbReference type="ChEBI" id="CHEBI:30616"/>
    </ligand>
</feature>
<name>A0A8B7PM00_HYAAZ</name>
<feature type="binding site" evidence="17">
    <location>
        <position position="377"/>
    </location>
    <ligand>
        <name>ATP</name>
        <dbReference type="ChEBI" id="CHEBI:30616"/>
    </ligand>
</feature>
<feature type="region of interest" description="Disordered" evidence="20">
    <location>
        <begin position="429"/>
        <end position="492"/>
    </location>
</feature>
<dbReference type="InterPro" id="IPR023299">
    <property type="entry name" value="ATPase_P-typ_cyto_dom_N"/>
</dbReference>
<feature type="binding site" evidence="17">
    <location>
        <position position="1100"/>
    </location>
    <ligand>
        <name>ATP</name>
        <dbReference type="ChEBI" id="CHEBI:30616"/>
    </ligand>
</feature>
<keyword evidence="11 19" id="KW-1278">Translocase</keyword>
<evidence type="ECO:0000256" key="8">
    <source>
        <dbReference type="ARBA" id="ARBA00022824"/>
    </source>
</evidence>
<feature type="compositionally biased region" description="Low complexity" evidence="20">
    <location>
        <begin position="466"/>
        <end position="484"/>
    </location>
</feature>
<dbReference type="RefSeq" id="XP_018027208.1">
    <property type="nucleotide sequence ID" value="XM_018171719.2"/>
</dbReference>
<feature type="transmembrane region" description="Helical" evidence="19">
    <location>
        <begin position="305"/>
        <end position="330"/>
    </location>
</feature>
<evidence type="ECO:0000313" key="24">
    <source>
        <dbReference type="RefSeq" id="XP_018027208.1"/>
    </source>
</evidence>
<comment type="catalytic activity">
    <reaction evidence="14 19">
        <text>ATP + H2O + phospholipidSide 1 = ADP + phosphate + phospholipidSide 2.</text>
        <dbReference type="EC" id="7.6.2.1"/>
    </reaction>
</comment>
<dbReference type="GO" id="GO:0005886">
    <property type="term" value="C:plasma membrane"/>
    <property type="evidence" value="ECO:0007669"/>
    <property type="project" value="TreeGrafter"/>
</dbReference>
<keyword evidence="5 19" id="KW-0812">Transmembrane</keyword>
<dbReference type="SUPFAM" id="SSF81660">
    <property type="entry name" value="Metal cation-transporting ATPase, ATP-binding domain N"/>
    <property type="match status" value="1"/>
</dbReference>
<feature type="binding site" evidence="18">
    <location>
        <position position="376"/>
    </location>
    <ligand>
        <name>Mg(2+)</name>
        <dbReference type="ChEBI" id="CHEBI:18420"/>
    </ligand>
</feature>
<proteinExistence type="inferred from homology"/>
<evidence type="ECO:0000259" key="22">
    <source>
        <dbReference type="Pfam" id="PF16212"/>
    </source>
</evidence>
<feature type="transmembrane region" description="Helical" evidence="19">
    <location>
        <begin position="225"/>
        <end position="244"/>
    </location>
</feature>
<feature type="binding site" evidence="17">
    <location>
        <position position="1272"/>
    </location>
    <ligand>
        <name>ATP</name>
        <dbReference type="ChEBI" id="CHEBI:30616"/>
    </ligand>
</feature>
<evidence type="ECO:0000256" key="15">
    <source>
        <dbReference type="ARBA" id="ARBA00050913"/>
    </source>
</evidence>
<feature type="transmembrane region" description="Helical" evidence="19">
    <location>
        <begin position="93"/>
        <end position="111"/>
    </location>
</feature>
<dbReference type="GO" id="GO:0005524">
    <property type="term" value="F:ATP binding"/>
    <property type="evidence" value="ECO:0007669"/>
    <property type="project" value="UniProtKB-UniRule"/>
</dbReference>
<reference evidence="24" key="1">
    <citation type="submission" date="2025-08" db="UniProtKB">
        <authorList>
            <consortium name="RefSeq"/>
        </authorList>
    </citation>
    <scope>IDENTIFICATION</scope>
    <source>
        <tissue evidence="24">Whole organism</tissue>
    </source>
</reference>
<keyword evidence="12 19" id="KW-1133">Transmembrane helix</keyword>
<dbReference type="Pfam" id="PF13246">
    <property type="entry name" value="Cation_ATPase"/>
    <property type="match status" value="1"/>
</dbReference>
<dbReference type="GO" id="GO:0000287">
    <property type="term" value="F:magnesium ion binding"/>
    <property type="evidence" value="ECO:0007669"/>
    <property type="project" value="UniProtKB-UniRule"/>
</dbReference>
<keyword evidence="10 18" id="KW-0460">Magnesium</keyword>
<feature type="binding site" evidence="18">
    <location>
        <position position="378"/>
    </location>
    <ligand>
        <name>Mg(2+)</name>
        <dbReference type="ChEBI" id="CHEBI:18420"/>
    </ligand>
</feature>
<dbReference type="InterPro" id="IPR032631">
    <property type="entry name" value="P-type_ATPase_N"/>
</dbReference>
<dbReference type="GO" id="GO:0140326">
    <property type="term" value="F:ATPase-coupled intramembrane lipid transporter activity"/>
    <property type="evidence" value="ECO:0007669"/>
    <property type="project" value="UniProtKB-EC"/>
</dbReference>
<feature type="compositionally biased region" description="Basic and acidic residues" evidence="20">
    <location>
        <begin position="833"/>
        <end position="842"/>
    </location>
</feature>
<feature type="region of interest" description="Disordered" evidence="20">
    <location>
        <begin position="810"/>
        <end position="898"/>
    </location>
</feature>
<feature type="binding site" evidence="17">
    <location>
        <position position="376"/>
    </location>
    <ligand>
        <name>ATP</name>
        <dbReference type="ChEBI" id="CHEBI:30616"/>
    </ligand>
</feature>
<feature type="binding site" evidence="17">
    <location>
        <position position="982"/>
    </location>
    <ligand>
        <name>ATP</name>
        <dbReference type="ChEBI" id="CHEBI:30616"/>
    </ligand>
</feature>
<dbReference type="SUPFAM" id="SSF56784">
    <property type="entry name" value="HAD-like"/>
    <property type="match status" value="1"/>
</dbReference>
<dbReference type="InterPro" id="IPR006539">
    <property type="entry name" value="P-type_ATPase_IV"/>
</dbReference>
<evidence type="ECO:0000256" key="13">
    <source>
        <dbReference type="ARBA" id="ARBA00023136"/>
    </source>
</evidence>
<feature type="domain" description="P-type ATPase N-terminal" evidence="21">
    <location>
        <begin position="35"/>
        <end position="92"/>
    </location>
</feature>
<evidence type="ECO:0000256" key="5">
    <source>
        <dbReference type="ARBA" id="ARBA00022692"/>
    </source>
</evidence>
<dbReference type="SUPFAM" id="SSF81665">
    <property type="entry name" value="Calcium ATPase, transmembrane domain M"/>
    <property type="match status" value="1"/>
</dbReference>
<dbReference type="InterPro" id="IPR023298">
    <property type="entry name" value="ATPase_P-typ_TM_dom_sf"/>
</dbReference>
<feature type="binding site" evidence="17">
    <location>
        <position position="1243"/>
    </location>
    <ligand>
        <name>ATP</name>
        <dbReference type="ChEBI" id="CHEBI:30616"/>
    </ligand>
</feature>
<evidence type="ECO:0000256" key="1">
    <source>
        <dbReference type="ARBA" id="ARBA00001946"/>
    </source>
</evidence>
<feature type="binding site" evidence="17">
    <location>
        <position position="958"/>
    </location>
    <ligand>
        <name>ATP</name>
        <dbReference type="ChEBI" id="CHEBI:30616"/>
    </ligand>
</feature>
<dbReference type="Gene3D" id="3.40.1110.10">
    <property type="entry name" value="Calcium-transporting ATPase, cytoplasmic domain N"/>
    <property type="match status" value="2"/>
</dbReference>
<dbReference type="Pfam" id="PF16212">
    <property type="entry name" value="PhoLip_ATPase_C"/>
    <property type="match status" value="1"/>
</dbReference>
<feature type="binding site" evidence="18">
    <location>
        <position position="1273"/>
    </location>
    <ligand>
        <name>Mg(2+)</name>
        <dbReference type="ChEBI" id="CHEBI:18420"/>
    </ligand>
</feature>
<dbReference type="InterPro" id="IPR001757">
    <property type="entry name" value="P_typ_ATPase"/>
</dbReference>
<dbReference type="PANTHER" id="PTHR24092:SF218">
    <property type="entry name" value="PHOSPHOLIPID-TRANSPORTING ATPASE"/>
    <property type="match status" value="1"/>
</dbReference>
<evidence type="ECO:0000256" key="10">
    <source>
        <dbReference type="ARBA" id="ARBA00022842"/>
    </source>
</evidence>
<gene>
    <name evidence="24" type="primary">LOC108682534</name>
</gene>
<dbReference type="GO" id="GO:0005789">
    <property type="term" value="C:endoplasmic reticulum membrane"/>
    <property type="evidence" value="ECO:0007669"/>
    <property type="project" value="UniProtKB-SubCell"/>
</dbReference>
<feature type="binding site" evidence="17">
    <location>
        <position position="1102"/>
    </location>
    <ligand>
        <name>ATP</name>
        <dbReference type="ChEBI" id="CHEBI:30616"/>
    </ligand>
</feature>
<dbReference type="Pfam" id="PF16209">
    <property type="entry name" value="PhoLip_ATPase_N"/>
    <property type="match status" value="1"/>
</dbReference>
<dbReference type="NCBIfam" id="TIGR01652">
    <property type="entry name" value="ATPase-Plipid"/>
    <property type="match status" value="1"/>
</dbReference>
<dbReference type="PANTHER" id="PTHR24092">
    <property type="entry name" value="PROBABLE PHOSPHOLIPID-TRANSPORTING ATPASE"/>
    <property type="match status" value="1"/>
</dbReference>
<comment type="similarity">
    <text evidence="4 19">Belongs to the cation transport ATPase (P-type) (TC 3.A.3) family. Type IV subfamily.</text>
</comment>
<feature type="domain" description="P-type ATPase C-terminal" evidence="22">
    <location>
        <begin position="1295"/>
        <end position="1540"/>
    </location>
</feature>
<evidence type="ECO:0000313" key="23">
    <source>
        <dbReference type="Proteomes" id="UP000694843"/>
    </source>
</evidence>
<dbReference type="EC" id="7.6.2.1" evidence="19"/>
<sequence length="1575" mass="173739">MSLYQRLLSLVGRSLPAEQATRTVVVNHTLQPDNATNPNASHPSNRVTTTKYNLVTFIPKNLFEQFHRFANIYFLFIVLLNFVPSINAFAKEVAMLPLLFVLSVTALKDLFEDRRRYNSDKRVNNSSCRVYCRCLDDDNFDVQKLNFSVEISPPTTKIYHFLGSIPVAEGTRRIALNESNLLLRSCFVKNTDFVEGLVVYAGSETKVMLNSSSSRYKRSRLERHMNTSVVCCVAILLVMCFLSATGSGVWQAYFDKVSAGGVVPFLPPVMPSLNGGGDALEELVRGEVSEDASPAVRRLSTSPGWVAFLSFWTFVIIFQVIIPIALYVTIEIIKMLQVYHIQNDPCFVDARNGSSIECRAMNITEELGQVQYVFTDKTGTLTENNMVFQRCSINGVDYEHQITTDKLDTEEGGENCGDSFEINKQLYDDLHRPAPSGTSPGQQQDPSPSLMYHQRRPLPDPAAPDQQTMQQQQQKQQQEQQSLQRHLHQQHPEVHQERILNFMLTLVLCNTVIVAKTPHRDKPATSGSGNPPTPGVDDYHSVITPSRLIPSLRAFTPLIRIPPLPERPYLNLRSLNPFNRPLSPIASSPTASPEVCPKHHNAGNTKSPAIFMQHDGKNPSLQFVPATLLGGENSAAHFNLKDPTPSLGSQSLVSELGGPDSEMSSCATFCTDVPLDSSLTPATEILSFSSSSADGPHVMAANVSARHSTPGKELQSSVPAKSVTSASNVFNSSSLSVSKASDDLSSSSLSPSQMNWAYKTPCAAQSTNLPLMHLTLNPLSDSAGDATSRIIAPELAREGLCNSAFISSTSESSLGSSRAPCSVYGSAPSNSSSEERFRHETRLTPPNTLKIPLGRIYAPRSPLKSSRRTDNSSYSSSSLEASSVSGETAPVPDKDELLGVTKEEPKPLYEAESPDELALVEAAFKYGVRLLRRDAHTALVDVPGAGVLQFEVLHVFPFDSTRKRMSVMVRDPRTKSIILYCKGADSAILDNLDRVGNQLDQFRQFRTHQHLYVYSKKGLRTLCVATRHVSEAEYLWWRRGHDEAEASFADREFKLQNSYKLMEKSLTLLGATGIEDRLQPLVPETLEALRAAGIVVWLLTGDKQETAINVAHSAALFSPTMQIMKVNATTQHAEETMRRFLESCGMRARRPRQAPDDDDAGSVLSVTATDVAADNVHASTTSMTDVSSSLMAATCPDAAPDDDKERGLVVDGKTLTFILDRRTSLGPLFLELAGQCRSVLISRATPLQKALVVKLAKRDLGVLSMAVGDGANDVSMIQTADVGVGISGVEGRQAVMCSDFAISRFCHLQRLLLLHGHWCHHRLASIILYFFYKNANLVLVLLWYQFYCSFTGNNFMDQMYLIQFSLTFTSVPPVIVGAYDKDAPSSVLLSEPHLYDAGRLDQVFKHSYFWVNILDAAFQSIVMFFFALGAYYGGDSGGDLVALTVVHSCLLGQLLTIALEIKSWTILHVASLVFSLVIFHVFSMAYTMSCVACFGLQSVYWVYPHAMTSPLHWCVVILSSITAVLPRFVYRCGQTSLWPTAVQTSVLRYRRLQRQRRLQEKLAGQNLGCRGSSTV</sequence>
<evidence type="ECO:0000256" key="16">
    <source>
        <dbReference type="PIRSR" id="PIRSR606539-1"/>
    </source>
</evidence>
<dbReference type="Gene3D" id="1.20.1110.10">
    <property type="entry name" value="Calcium-transporting ATPase, transmembrane domain"/>
    <property type="match status" value="1"/>
</dbReference>
<dbReference type="InterPro" id="IPR023214">
    <property type="entry name" value="HAD_sf"/>
</dbReference>
<feature type="region of interest" description="Disordered" evidence="20">
    <location>
        <begin position="519"/>
        <end position="538"/>
    </location>
</feature>
<evidence type="ECO:0000256" key="20">
    <source>
        <dbReference type="SAM" id="MobiDB-lite"/>
    </source>
</evidence>
<keyword evidence="13 19" id="KW-0472">Membrane</keyword>
<feature type="transmembrane region" description="Helical" evidence="19">
    <location>
        <begin position="1510"/>
        <end position="1530"/>
    </location>
</feature>
<keyword evidence="7 17" id="KW-0547">Nucleotide-binding</keyword>
<evidence type="ECO:0000256" key="3">
    <source>
        <dbReference type="ARBA" id="ARBA00004586"/>
    </source>
</evidence>
<keyword evidence="23" id="KW-1185">Reference proteome</keyword>
<dbReference type="Gene3D" id="3.40.50.1000">
    <property type="entry name" value="HAD superfamily/HAD-like"/>
    <property type="match status" value="2"/>
</dbReference>
<evidence type="ECO:0000259" key="21">
    <source>
        <dbReference type="Pfam" id="PF16209"/>
    </source>
</evidence>
<evidence type="ECO:0000256" key="4">
    <source>
        <dbReference type="ARBA" id="ARBA00008109"/>
    </source>
</evidence>
<dbReference type="GO" id="GO:0045332">
    <property type="term" value="P:phospholipid translocation"/>
    <property type="evidence" value="ECO:0007669"/>
    <property type="project" value="TreeGrafter"/>
</dbReference>
<feature type="binding site" evidence="17">
    <location>
        <position position="1020"/>
    </location>
    <ligand>
        <name>ATP</name>
        <dbReference type="ChEBI" id="CHEBI:30616"/>
    </ligand>
</feature>
<feature type="compositionally biased region" description="Polar residues" evidence="20">
    <location>
        <begin position="436"/>
        <end position="447"/>
    </location>
</feature>
<dbReference type="PROSITE" id="PS00154">
    <property type="entry name" value="ATPASE_E1_E2"/>
    <property type="match status" value="1"/>
</dbReference>
<evidence type="ECO:0000256" key="7">
    <source>
        <dbReference type="ARBA" id="ARBA00022741"/>
    </source>
</evidence>
<evidence type="ECO:0000256" key="17">
    <source>
        <dbReference type="PIRSR" id="PIRSR606539-2"/>
    </source>
</evidence>
<evidence type="ECO:0000256" key="18">
    <source>
        <dbReference type="PIRSR" id="PIRSR606539-3"/>
    </source>
</evidence>
<protein>
    <recommendedName>
        <fullName evidence="19">Phospholipid-transporting ATPase</fullName>
        <ecNumber evidence="19">7.6.2.1</ecNumber>
    </recommendedName>
</protein>
<keyword evidence="9 17" id="KW-0067">ATP-binding</keyword>
<dbReference type="InterPro" id="IPR018303">
    <property type="entry name" value="ATPase_P-typ_P_site"/>
</dbReference>
<dbReference type="Proteomes" id="UP000694843">
    <property type="component" value="Unplaced"/>
</dbReference>
<evidence type="ECO:0000256" key="11">
    <source>
        <dbReference type="ARBA" id="ARBA00022967"/>
    </source>
</evidence>
<feature type="transmembrane region" description="Helical" evidence="19">
    <location>
        <begin position="1471"/>
        <end position="1498"/>
    </location>
</feature>
<feature type="active site" description="4-aspartylphosphate intermediate" evidence="16">
    <location>
        <position position="376"/>
    </location>
</feature>
<feature type="transmembrane region" description="Helical" evidence="19">
    <location>
        <begin position="1409"/>
        <end position="1434"/>
    </location>
</feature>
<feature type="binding site" evidence="17">
    <location>
        <position position="1101"/>
    </location>
    <ligand>
        <name>ATP</name>
        <dbReference type="ChEBI" id="CHEBI:30616"/>
    </ligand>
</feature>
<feature type="transmembrane region" description="Helical" evidence="19">
    <location>
        <begin position="1440"/>
        <end position="1459"/>
    </location>
</feature>
<evidence type="ECO:0000256" key="14">
    <source>
        <dbReference type="ARBA" id="ARBA00034036"/>
    </source>
</evidence>
<dbReference type="KEGG" id="hazt:108682534"/>
<feature type="binding site" evidence="17">
    <location>
        <position position="378"/>
    </location>
    <ligand>
        <name>ATP</name>
        <dbReference type="ChEBI" id="CHEBI:30616"/>
    </ligand>
</feature>
<organism evidence="23 24">
    <name type="scientific">Hyalella azteca</name>
    <name type="common">Amphipod</name>
    <dbReference type="NCBI Taxonomy" id="294128"/>
    <lineage>
        <taxon>Eukaryota</taxon>
        <taxon>Metazoa</taxon>
        <taxon>Ecdysozoa</taxon>
        <taxon>Arthropoda</taxon>
        <taxon>Crustacea</taxon>
        <taxon>Multicrustacea</taxon>
        <taxon>Malacostraca</taxon>
        <taxon>Eumalacostraca</taxon>
        <taxon>Peracarida</taxon>
        <taxon>Amphipoda</taxon>
        <taxon>Senticaudata</taxon>
        <taxon>Talitrida</taxon>
        <taxon>Talitroidea</taxon>
        <taxon>Hyalellidae</taxon>
        <taxon>Hyalella</taxon>
    </lineage>
</organism>
<dbReference type="InterPro" id="IPR032630">
    <property type="entry name" value="P_typ_ATPase_c"/>
</dbReference>
<dbReference type="FunFam" id="3.40.1110.10:FF:000009">
    <property type="entry name" value="Phospholipid-transporting ATPase"/>
    <property type="match status" value="1"/>
</dbReference>
<evidence type="ECO:0000256" key="12">
    <source>
        <dbReference type="ARBA" id="ARBA00022989"/>
    </source>
</evidence>
<feature type="binding site" evidence="17">
    <location>
        <position position="1249"/>
    </location>
    <ligand>
        <name>ATP</name>
        <dbReference type="ChEBI" id="CHEBI:30616"/>
    </ligand>
</feature>
<feature type="binding site" evidence="17">
    <location>
        <position position="1273"/>
    </location>
    <ligand>
        <name>ATP</name>
        <dbReference type="ChEBI" id="CHEBI:30616"/>
    </ligand>
</feature>
<dbReference type="NCBIfam" id="TIGR01494">
    <property type="entry name" value="ATPase_P-type"/>
    <property type="match status" value="2"/>
</dbReference>